<dbReference type="PANTHER" id="PTHR12709">
    <property type="entry name" value="DNA-DIRECTED RNA POLYMERASE II, III"/>
    <property type="match status" value="1"/>
</dbReference>
<dbReference type="InterPro" id="IPR036898">
    <property type="entry name" value="RNA_pol_Rpb7-like_N_sf"/>
</dbReference>
<reference evidence="8 9" key="1">
    <citation type="submission" date="2015-12" db="EMBL/GenBank/DDBJ databases">
        <title>Dictyostelia acquired genes for synthesis and detection of signals that induce cell-type specialization by lateral gene transfer from prokaryotes.</title>
        <authorList>
            <person name="Gloeckner G."/>
            <person name="Schaap P."/>
        </authorList>
    </citation>
    <scope>NUCLEOTIDE SEQUENCE [LARGE SCALE GENOMIC DNA]</scope>
    <source>
        <strain evidence="8 9">TK</strain>
    </source>
</reference>
<name>A0A151ZS52_TIELA</name>
<evidence type="ECO:0000256" key="5">
    <source>
        <dbReference type="ARBA" id="ARBA00023242"/>
    </source>
</evidence>
<dbReference type="GO" id="GO:0005665">
    <property type="term" value="C:RNA polymerase II, core complex"/>
    <property type="evidence" value="ECO:0007669"/>
    <property type="project" value="TreeGrafter"/>
</dbReference>
<dbReference type="FunFam" id="3.30.1490.120:FF:000001">
    <property type="entry name" value="DNA-directed RNA polymerase II subunit RPB7"/>
    <property type="match status" value="1"/>
</dbReference>
<dbReference type="Proteomes" id="UP000076078">
    <property type="component" value="Unassembled WGS sequence"/>
</dbReference>
<dbReference type="FunFam" id="2.40.50.140:FF:000043">
    <property type="entry name" value="DNA-directed RNA polymerase II subunit RPB7"/>
    <property type="match status" value="1"/>
</dbReference>
<dbReference type="InterPro" id="IPR045113">
    <property type="entry name" value="Rpb7-like"/>
</dbReference>
<evidence type="ECO:0000259" key="6">
    <source>
        <dbReference type="Pfam" id="PF00575"/>
    </source>
</evidence>
<dbReference type="AlphaFoldDB" id="A0A151ZS52"/>
<comment type="subcellular location">
    <subcellularLocation>
        <location evidence="1">Nucleus</location>
    </subcellularLocation>
</comment>
<organism evidence="8 9">
    <name type="scientific">Tieghemostelium lacteum</name>
    <name type="common">Slime mold</name>
    <name type="synonym">Dictyostelium lacteum</name>
    <dbReference type="NCBI Taxonomy" id="361077"/>
    <lineage>
        <taxon>Eukaryota</taxon>
        <taxon>Amoebozoa</taxon>
        <taxon>Evosea</taxon>
        <taxon>Eumycetozoa</taxon>
        <taxon>Dictyostelia</taxon>
        <taxon>Dictyosteliales</taxon>
        <taxon>Raperosteliaceae</taxon>
        <taxon>Tieghemostelium</taxon>
    </lineage>
</organism>
<proteinExistence type="inferred from homology"/>
<feature type="domain" description="S1 motif" evidence="6">
    <location>
        <begin position="78"/>
        <end position="157"/>
    </location>
</feature>
<dbReference type="GO" id="GO:0006367">
    <property type="term" value="P:transcription initiation at RNA polymerase II promoter"/>
    <property type="evidence" value="ECO:0007669"/>
    <property type="project" value="TreeGrafter"/>
</dbReference>
<dbReference type="CDD" id="cd04329">
    <property type="entry name" value="RNAP_II_Rpb7_N"/>
    <property type="match status" value="1"/>
</dbReference>
<dbReference type="GO" id="GO:0060213">
    <property type="term" value="P:positive regulation of nuclear-transcribed mRNA poly(A) tail shortening"/>
    <property type="evidence" value="ECO:0007669"/>
    <property type="project" value="TreeGrafter"/>
</dbReference>
<dbReference type="GO" id="GO:0031369">
    <property type="term" value="F:translation initiation factor binding"/>
    <property type="evidence" value="ECO:0007669"/>
    <property type="project" value="TreeGrafter"/>
</dbReference>
<keyword evidence="5" id="KW-0539">Nucleus</keyword>
<dbReference type="GO" id="GO:0003727">
    <property type="term" value="F:single-stranded RNA binding"/>
    <property type="evidence" value="ECO:0007669"/>
    <property type="project" value="TreeGrafter"/>
</dbReference>
<dbReference type="Gene3D" id="2.40.50.140">
    <property type="entry name" value="Nucleic acid-binding proteins"/>
    <property type="match status" value="1"/>
</dbReference>
<dbReference type="GO" id="GO:0045948">
    <property type="term" value="P:positive regulation of translational initiation"/>
    <property type="evidence" value="ECO:0007669"/>
    <property type="project" value="TreeGrafter"/>
</dbReference>
<dbReference type="InParanoid" id="A0A151ZS52"/>
<dbReference type="FunCoup" id="A0A151ZS52">
    <property type="interactions" value="667"/>
</dbReference>
<dbReference type="STRING" id="361077.A0A151ZS52"/>
<dbReference type="InterPro" id="IPR012340">
    <property type="entry name" value="NA-bd_OB-fold"/>
</dbReference>
<dbReference type="EMBL" id="LODT01000021">
    <property type="protein sequence ID" value="KYQ96749.1"/>
    <property type="molecule type" value="Genomic_DNA"/>
</dbReference>
<dbReference type="Gene3D" id="3.30.1490.120">
    <property type="entry name" value="RNA polymerase Rpb7-like, N-terminal domain"/>
    <property type="match status" value="1"/>
</dbReference>
<protein>
    <submittedName>
        <fullName evidence="8">DNA-directed RNA polymerase II subunit 7</fullName>
    </submittedName>
</protein>
<sequence length="172" mass="19140">MFFHLTLEKDLHIHPKHCGPNLFTIAQQQLYSEVEGTCSGRYGFIITITSVDFISKGKVLESSGYVVFQVRYKAIIFKPFKGEVLDAIVTKVTNLGFFAEAGPLSIFVSTHLIPSDMEFDAQSANPCFVSDDGKHKISKDDEVRLQIKGTRVDATEIFAIGSIREDYLGVIS</sequence>
<keyword evidence="3 8" id="KW-0240">DNA-directed RNA polymerase</keyword>
<dbReference type="GO" id="GO:0003697">
    <property type="term" value="F:single-stranded DNA binding"/>
    <property type="evidence" value="ECO:0007669"/>
    <property type="project" value="TreeGrafter"/>
</dbReference>
<evidence type="ECO:0000256" key="3">
    <source>
        <dbReference type="ARBA" id="ARBA00022478"/>
    </source>
</evidence>
<dbReference type="InterPro" id="IPR003029">
    <property type="entry name" value="S1_domain"/>
</dbReference>
<evidence type="ECO:0000256" key="4">
    <source>
        <dbReference type="ARBA" id="ARBA00023163"/>
    </source>
</evidence>
<dbReference type="CDD" id="cd04462">
    <property type="entry name" value="S1_RNAPII_Rpb7"/>
    <property type="match status" value="1"/>
</dbReference>
<evidence type="ECO:0000313" key="8">
    <source>
        <dbReference type="EMBL" id="KYQ96749.1"/>
    </source>
</evidence>
<feature type="domain" description="RNA polymerase Rpb7-like N-terminal" evidence="7">
    <location>
        <begin position="10"/>
        <end position="64"/>
    </location>
</feature>
<dbReference type="GO" id="GO:0000932">
    <property type="term" value="C:P-body"/>
    <property type="evidence" value="ECO:0007669"/>
    <property type="project" value="TreeGrafter"/>
</dbReference>
<dbReference type="Pfam" id="PF00575">
    <property type="entry name" value="S1"/>
    <property type="match status" value="1"/>
</dbReference>
<dbReference type="OMA" id="TMRQPGL"/>
<evidence type="ECO:0000256" key="2">
    <source>
        <dbReference type="ARBA" id="ARBA00009307"/>
    </source>
</evidence>
<evidence type="ECO:0000256" key="1">
    <source>
        <dbReference type="ARBA" id="ARBA00004123"/>
    </source>
</evidence>
<dbReference type="InterPro" id="IPR005576">
    <property type="entry name" value="Rpb7-like_N"/>
</dbReference>
<dbReference type="Pfam" id="PF03876">
    <property type="entry name" value="SHS2_Rpb7-N"/>
    <property type="match status" value="1"/>
</dbReference>
<dbReference type="PANTHER" id="PTHR12709:SF4">
    <property type="entry name" value="DNA-DIRECTED RNA POLYMERASE II SUBUNIT RPB7"/>
    <property type="match status" value="1"/>
</dbReference>
<evidence type="ECO:0000313" key="9">
    <source>
        <dbReference type="Proteomes" id="UP000076078"/>
    </source>
</evidence>
<keyword evidence="4" id="KW-0804">Transcription</keyword>
<dbReference type="SUPFAM" id="SSF88798">
    <property type="entry name" value="N-terminal, heterodimerisation domain of RBP7 (RpoE)"/>
    <property type="match status" value="1"/>
</dbReference>
<keyword evidence="9" id="KW-1185">Reference proteome</keyword>
<gene>
    <name evidence="8" type="ORF">DLAC_04048</name>
</gene>
<accession>A0A151ZS52</accession>
<dbReference type="OrthoDB" id="1162399at2759"/>
<comment type="similarity">
    <text evidence="2">Belongs to the eukaryotic RPB7/RPC8 RNA polymerase subunit family.</text>
</comment>
<evidence type="ECO:0000259" key="7">
    <source>
        <dbReference type="Pfam" id="PF03876"/>
    </source>
</evidence>
<comment type="caution">
    <text evidence="8">The sequence shown here is derived from an EMBL/GenBank/DDBJ whole genome shotgun (WGS) entry which is preliminary data.</text>
</comment>
<dbReference type="SUPFAM" id="SSF50249">
    <property type="entry name" value="Nucleic acid-binding proteins"/>
    <property type="match status" value="1"/>
</dbReference>